<dbReference type="EMBL" id="AYSO01000020">
    <property type="protein sequence ID" value="KIE44524.1"/>
    <property type="molecule type" value="Genomic_DNA"/>
</dbReference>
<feature type="transmembrane region" description="Helical" evidence="1">
    <location>
        <begin position="472"/>
        <end position="490"/>
    </location>
</feature>
<protein>
    <submittedName>
        <fullName evidence="3">Beta-lactamase family protein</fullName>
    </submittedName>
</protein>
<gene>
    <name evidence="3" type="ORF">U732_288</name>
</gene>
<evidence type="ECO:0000259" key="2">
    <source>
        <dbReference type="Pfam" id="PF00144"/>
    </source>
</evidence>
<dbReference type="PANTHER" id="PTHR46825:SF12">
    <property type="entry name" value="PENICILLIN-BINDING PROTEIN 4"/>
    <property type="match status" value="1"/>
</dbReference>
<feature type="transmembrane region" description="Helical" evidence="1">
    <location>
        <begin position="392"/>
        <end position="413"/>
    </location>
</feature>
<dbReference type="InterPro" id="IPR001466">
    <property type="entry name" value="Beta-lactam-related"/>
</dbReference>
<dbReference type="Pfam" id="PF00144">
    <property type="entry name" value="Beta-lactamase"/>
    <property type="match status" value="1"/>
</dbReference>
<organism evidence="3 4">
    <name type="scientific">Clostridium argentinense CDC 2741</name>
    <dbReference type="NCBI Taxonomy" id="1418104"/>
    <lineage>
        <taxon>Bacteria</taxon>
        <taxon>Bacillati</taxon>
        <taxon>Bacillota</taxon>
        <taxon>Clostridia</taxon>
        <taxon>Eubacteriales</taxon>
        <taxon>Clostridiaceae</taxon>
        <taxon>Clostridium</taxon>
    </lineage>
</organism>
<dbReference type="SUPFAM" id="SSF56601">
    <property type="entry name" value="beta-lactamase/transpeptidase-like"/>
    <property type="match status" value="1"/>
</dbReference>
<dbReference type="AlphaFoldDB" id="A0A0C1TUW9"/>
<evidence type="ECO:0000313" key="3">
    <source>
        <dbReference type="EMBL" id="KIE44524.1"/>
    </source>
</evidence>
<feature type="domain" description="Beta-lactamase-related" evidence="2">
    <location>
        <begin position="47"/>
        <end position="360"/>
    </location>
</feature>
<keyword evidence="4" id="KW-1185">Reference proteome</keyword>
<keyword evidence="1" id="KW-0472">Membrane</keyword>
<proteinExistence type="predicted"/>
<keyword evidence="1" id="KW-1133">Transmembrane helix</keyword>
<dbReference type="InterPro" id="IPR012338">
    <property type="entry name" value="Beta-lactam/transpept-like"/>
</dbReference>
<keyword evidence="1" id="KW-0812">Transmembrane</keyword>
<dbReference type="OrthoDB" id="9797709at2"/>
<dbReference type="PANTHER" id="PTHR46825">
    <property type="entry name" value="D-ALANYL-D-ALANINE-CARBOXYPEPTIDASE/ENDOPEPTIDASE AMPH"/>
    <property type="match status" value="1"/>
</dbReference>
<dbReference type="Proteomes" id="UP000031366">
    <property type="component" value="Unassembled WGS sequence"/>
</dbReference>
<reference evidence="3 4" key="1">
    <citation type="journal article" date="2015" name="Infect. Genet. Evol.">
        <title>Genomic sequences of six botulinum neurotoxin-producing strains representing three clostridial species illustrate the mobility and diversity of botulinum neurotoxin genes.</title>
        <authorList>
            <person name="Smith T.J."/>
            <person name="Hill K.K."/>
            <person name="Xie G."/>
            <person name="Foley B.T."/>
            <person name="Williamson C.H."/>
            <person name="Foster J.T."/>
            <person name="Johnson S.L."/>
            <person name="Chertkov O."/>
            <person name="Teshima H."/>
            <person name="Gibbons H.S."/>
            <person name="Johnsky L.A."/>
            <person name="Karavis M.A."/>
            <person name="Smith L.A."/>
        </authorList>
    </citation>
    <scope>NUCLEOTIDE SEQUENCE [LARGE SCALE GENOMIC DNA]</scope>
    <source>
        <strain evidence="3 4">CDC 2741</strain>
    </source>
</reference>
<dbReference type="InterPro" id="IPR050491">
    <property type="entry name" value="AmpC-like"/>
</dbReference>
<accession>A0A0C1TUW9</accession>
<dbReference type="STRING" id="29341.RSJ17_04250"/>
<sequence length="506" mass="57491">MKKLNPIFKLGILTILLTYFTTCFSVYGKEYNLGDTEKFISKLNDEMPKLMSKYNIPGASIGIVEEGKIQGIYNYGMADKKDKVMVDDNTVFQVASISKSITSWGIMKLVEEGKIDLDMPVEKYLTRWKLPESEYNTDKVTVRTLLSHTSGLSGVNYAGYSPKEKLPTIEESLSGENYGKNKVEIIKEAGEQFKYSGGGYTILQLIVEEVTGMTFEDYMKKEIIDKLTLNNSSFVLDKNIEENISSSYGVLGNEIPGYMYTEKAAAGLFTTTTDLCKFMIANLEGYNKSTNSRILISKENINLIHTPVKNTYGLGYATKELENGYKTIGHSGSNRGWRSNFTIMPERSSGIVILTNSDNGTNLLINIMSYWEKYSMGESIENYKPENGFVKIIKYVSIGLFFLLSLYMLSIIVKIRKGKRVFISKVQYKSLLSEVIRIIIPILIGIAWWVIFYGQVVSKWTIAPMLPYECKWITWAVITWCILFAISGIFPKEKVHHKIYNNHKYN</sequence>
<evidence type="ECO:0000313" key="4">
    <source>
        <dbReference type="Proteomes" id="UP000031366"/>
    </source>
</evidence>
<comment type="caution">
    <text evidence="3">The sequence shown here is derived from an EMBL/GenBank/DDBJ whole genome shotgun (WGS) entry which is preliminary data.</text>
</comment>
<evidence type="ECO:0000256" key="1">
    <source>
        <dbReference type="SAM" id="Phobius"/>
    </source>
</evidence>
<dbReference type="RefSeq" id="WP_052268256.1">
    <property type="nucleotide sequence ID" value="NZ_AYSO01000020.1"/>
</dbReference>
<name>A0A0C1TUW9_9CLOT</name>
<dbReference type="Gene3D" id="3.40.710.10">
    <property type="entry name" value="DD-peptidase/beta-lactamase superfamily"/>
    <property type="match status" value="1"/>
</dbReference>
<feature type="transmembrane region" description="Helical" evidence="1">
    <location>
        <begin position="434"/>
        <end position="452"/>
    </location>
</feature>